<name>A0A7E4W1B2_PANRE</name>
<dbReference type="Proteomes" id="UP000492821">
    <property type="component" value="Unassembled WGS sequence"/>
</dbReference>
<reference evidence="1" key="1">
    <citation type="journal article" date="2013" name="Genetics">
        <title>The draft genome and transcriptome of Panagrellus redivivus are shaped by the harsh demands of a free-living lifestyle.</title>
        <authorList>
            <person name="Srinivasan J."/>
            <person name="Dillman A.R."/>
            <person name="Macchietto M.G."/>
            <person name="Heikkinen L."/>
            <person name="Lakso M."/>
            <person name="Fracchia K.M."/>
            <person name="Antoshechkin I."/>
            <person name="Mortazavi A."/>
            <person name="Wong G."/>
            <person name="Sternberg P.W."/>
        </authorList>
    </citation>
    <scope>NUCLEOTIDE SEQUENCE [LARGE SCALE GENOMIC DNA]</scope>
    <source>
        <strain evidence="1">MT8872</strain>
    </source>
</reference>
<reference evidence="2" key="2">
    <citation type="submission" date="2020-10" db="UniProtKB">
        <authorList>
            <consortium name="WormBaseParasite"/>
        </authorList>
    </citation>
    <scope>IDENTIFICATION</scope>
</reference>
<keyword evidence="1" id="KW-1185">Reference proteome</keyword>
<sequence>MPYSIAKLSCGLRCRLGELATPAERYELQVAASSKDICPPQLQTVEASEFLDIVRSDDGLVVIQFDDKTSSLESFDSNTLWQCEDVCFDSLTETDLTVEVFMLTPIMLVMINCNTTPWFIQKAASVIRGRVHSLTIEWDESSAFGAVPICLTTVFTAFPDLESLDLDLEVLPTSWMPDQQTKLQRLHMCVHNLDAIRGLNFNEFFKKQPSGFQMLLRIDYVSADCVPEFESLINHYFKPSSDEYPDLVYYYGISKLFFNWSLIN</sequence>
<evidence type="ECO:0000313" key="2">
    <source>
        <dbReference type="WBParaSite" id="Pan_g6060.t1"/>
    </source>
</evidence>
<evidence type="ECO:0000313" key="1">
    <source>
        <dbReference type="Proteomes" id="UP000492821"/>
    </source>
</evidence>
<accession>A0A7E4W1B2</accession>
<protein>
    <submittedName>
        <fullName evidence="2">FTH domain-containing protein</fullName>
    </submittedName>
</protein>
<dbReference type="WBParaSite" id="Pan_g6060.t1">
    <property type="protein sequence ID" value="Pan_g6060.t1"/>
    <property type="gene ID" value="Pan_g6060"/>
</dbReference>
<organism evidence="1 2">
    <name type="scientific">Panagrellus redivivus</name>
    <name type="common">Microworm</name>
    <dbReference type="NCBI Taxonomy" id="6233"/>
    <lineage>
        <taxon>Eukaryota</taxon>
        <taxon>Metazoa</taxon>
        <taxon>Ecdysozoa</taxon>
        <taxon>Nematoda</taxon>
        <taxon>Chromadorea</taxon>
        <taxon>Rhabditida</taxon>
        <taxon>Tylenchina</taxon>
        <taxon>Panagrolaimomorpha</taxon>
        <taxon>Panagrolaimoidea</taxon>
        <taxon>Panagrolaimidae</taxon>
        <taxon>Panagrellus</taxon>
    </lineage>
</organism>
<proteinExistence type="predicted"/>
<dbReference type="AlphaFoldDB" id="A0A7E4W1B2"/>